<dbReference type="RefSeq" id="WP_048666148.1">
    <property type="nucleotide sequence ID" value="NZ_MDBG01000003.1"/>
</dbReference>
<organism evidence="1 3">
    <name type="scientific">Vibrio tasmaniensis</name>
    <dbReference type="NCBI Taxonomy" id="212663"/>
    <lineage>
        <taxon>Bacteria</taxon>
        <taxon>Pseudomonadati</taxon>
        <taxon>Pseudomonadota</taxon>
        <taxon>Gammaproteobacteria</taxon>
        <taxon>Vibrionales</taxon>
        <taxon>Vibrionaceae</taxon>
        <taxon>Vibrio</taxon>
    </lineage>
</organism>
<dbReference type="PANTHER" id="PTHR39332">
    <property type="entry name" value="BLL4707 PROTEIN"/>
    <property type="match status" value="1"/>
</dbReference>
<dbReference type="InterPro" id="IPR019587">
    <property type="entry name" value="Polyketide_cyclase/dehydratase"/>
</dbReference>
<dbReference type="SUPFAM" id="SSF55961">
    <property type="entry name" value="Bet v1-like"/>
    <property type="match status" value="1"/>
</dbReference>
<dbReference type="EMBL" id="SYVV01000053">
    <property type="protein sequence ID" value="TKG27539.1"/>
    <property type="molecule type" value="Genomic_DNA"/>
</dbReference>
<name>A0A2N7NF68_9VIBR</name>
<evidence type="ECO:0000313" key="1">
    <source>
        <dbReference type="EMBL" id="PMP11787.1"/>
    </source>
</evidence>
<reference evidence="1" key="2">
    <citation type="submission" date="2016-07" db="EMBL/GenBank/DDBJ databases">
        <authorList>
            <person name="Wan K."/>
            <person name="Booth B."/>
            <person name="Spirohn K."/>
            <person name="Hao T."/>
            <person name="Hu Y."/>
            <person name="Calderwood M."/>
            <person name="Hill D."/>
            <person name="Mohr S."/>
            <person name="Vidal M."/>
            <person name="Celniker S."/>
            <person name="Perrimon N."/>
        </authorList>
    </citation>
    <scope>NUCLEOTIDE SEQUENCE</scope>
    <source>
        <strain evidence="1">10N.222.48.A2</strain>
    </source>
</reference>
<dbReference type="Pfam" id="PF10604">
    <property type="entry name" value="Polyketide_cyc2"/>
    <property type="match status" value="1"/>
</dbReference>
<evidence type="ECO:0000313" key="4">
    <source>
        <dbReference type="Proteomes" id="UP000308018"/>
    </source>
</evidence>
<reference evidence="1" key="3">
    <citation type="journal article" date="2018" name="Nature">
        <title>A major lineage of non-tailed dsDNA viruses as unrecognized killers of marine bacteria.</title>
        <authorList>
            <person name="Kauffman K.M."/>
            <person name="Hussain F.A."/>
            <person name="Yang J."/>
            <person name="Arevalo P."/>
            <person name="Brown J.M."/>
            <person name="Chang W.K."/>
            <person name="VanInsberghe D."/>
            <person name="Elsherbini J."/>
            <person name="Sharma R.S."/>
            <person name="Cutler M.B."/>
            <person name="Kelly L."/>
            <person name="Polz M.F."/>
        </authorList>
    </citation>
    <scope>NUCLEOTIDE SEQUENCE</scope>
    <source>
        <strain evidence="1">10N.222.48.A2</strain>
    </source>
</reference>
<dbReference type="PANTHER" id="PTHR39332:SF7">
    <property type="entry name" value="SRPBCC FAMILY PROTEIN"/>
    <property type="match status" value="1"/>
</dbReference>
<gene>
    <name evidence="1" type="ORF">BCS92_02105</name>
    <name evidence="2" type="ORF">FC057_23040</name>
</gene>
<evidence type="ECO:0000313" key="2">
    <source>
        <dbReference type="EMBL" id="TKG27539.1"/>
    </source>
</evidence>
<dbReference type="InterPro" id="IPR023393">
    <property type="entry name" value="START-like_dom_sf"/>
</dbReference>
<dbReference type="CDD" id="cd07821">
    <property type="entry name" value="PYR_PYL_RCAR_like"/>
    <property type="match status" value="1"/>
</dbReference>
<protein>
    <submittedName>
        <fullName evidence="2">SRPBCC family protein</fullName>
    </submittedName>
</protein>
<reference evidence="3" key="1">
    <citation type="submission" date="2016-07" db="EMBL/GenBank/DDBJ databases">
        <title>Nontailed viruses are major unrecognized killers of bacteria in the ocean.</title>
        <authorList>
            <person name="Kauffman K."/>
            <person name="Hussain F."/>
            <person name="Yang J."/>
            <person name="Arevalo P."/>
            <person name="Brown J."/>
            <person name="Cutler M."/>
            <person name="Kelly L."/>
            <person name="Polz M.F."/>
        </authorList>
    </citation>
    <scope>NUCLEOTIDE SEQUENCE [LARGE SCALE GENOMIC DNA]</scope>
    <source>
        <strain evidence="3">10N.222.48.A2</strain>
    </source>
</reference>
<sequence>MENTICHRHFYPAIPQTKTLRMEKKIEAPAGVVWSVVGNFSRFDRFTDGLNKCQMIGEGLGQVRVKTFDSGDYVVDQISFRDNSNMKMHFNIISTSLNLRNLWELMRVEELTDSCCKVVWEMAGEPKTGAQQELEVFLSDFANAALANVESICSERLNEVSS</sequence>
<accession>A0A2N7NF68</accession>
<dbReference type="EMBL" id="MDBP01000058">
    <property type="protein sequence ID" value="PMP11787.1"/>
    <property type="molecule type" value="Genomic_DNA"/>
</dbReference>
<dbReference type="AlphaFoldDB" id="A0A2N7NF68"/>
<reference evidence="2 4" key="4">
    <citation type="submission" date="2019-04" db="EMBL/GenBank/DDBJ databases">
        <title>A reverse ecology approach based on a biological definition of microbial populations.</title>
        <authorList>
            <person name="Arevalo P."/>
            <person name="Vaninsberghe D."/>
            <person name="Elsherbini J."/>
            <person name="Gore J."/>
            <person name="Polz M."/>
        </authorList>
    </citation>
    <scope>NUCLEOTIDE SEQUENCE [LARGE SCALE GENOMIC DNA]</scope>
    <source>
        <strain evidence="2 4">10N.222.45.A8</strain>
    </source>
</reference>
<proteinExistence type="predicted"/>
<evidence type="ECO:0000313" key="3">
    <source>
        <dbReference type="Proteomes" id="UP000235579"/>
    </source>
</evidence>
<dbReference type="Proteomes" id="UP000308018">
    <property type="component" value="Unassembled WGS sequence"/>
</dbReference>
<dbReference type="Gene3D" id="3.30.530.20">
    <property type="match status" value="1"/>
</dbReference>
<dbReference type="GeneID" id="93901886"/>
<dbReference type="Proteomes" id="UP000235579">
    <property type="component" value="Unassembled WGS sequence"/>
</dbReference>
<comment type="caution">
    <text evidence="1">The sequence shown here is derived from an EMBL/GenBank/DDBJ whole genome shotgun (WGS) entry which is preliminary data.</text>
</comment>